<keyword evidence="5" id="KW-1185">Reference proteome</keyword>
<dbReference type="PANTHER" id="PTHR45957:SF1">
    <property type="entry name" value="ANAPHASE-PROMOTING COMPLEX SUBUNIT 2"/>
    <property type="match status" value="1"/>
</dbReference>
<feature type="domain" description="Cullin family profile" evidence="3">
    <location>
        <begin position="1"/>
        <end position="120"/>
    </location>
</feature>
<dbReference type="Proteomes" id="UP000270296">
    <property type="component" value="Unassembled WGS sequence"/>
</dbReference>
<feature type="active site" evidence="2">
    <location>
        <position position="111"/>
    </location>
</feature>
<dbReference type="WBParaSite" id="SBAD_0000721801-mRNA-1">
    <property type="protein sequence ID" value="SBAD_0000721801-mRNA-1"/>
    <property type="gene ID" value="SBAD_0000721801"/>
</dbReference>
<dbReference type="InterPro" id="IPR036317">
    <property type="entry name" value="Cullin_homology_sf"/>
</dbReference>
<gene>
    <name evidence="4" type="ORF">SBAD_LOCUS6953</name>
</gene>
<dbReference type="GO" id="GO:0005680">
    <property type="term" value="C:anaphase-promoting complex"/>
    <property type="evidence" value="ECO:0007669"/>
    <property type="project" value="TreeGrafter"/>
</dbReference>
<dbReference type="InterPro" id="IPR029510">
    <property type="entry name" value="Ald_DH_CS_GLU"/>
</dbReference>
<dbReference type="AlphaFoldDB" id="A0A183ITK6"/>
<dbReference type="InterPro" id="IPR016158">
    <property type="entry name" value="Cullin_homology"/>
</dbReference>
<organism evidence="6">
    <name type="scientific">Soboliphyme baturini</name>
    <dbReference type="NCBI Taxonomy" id="241478"/>
    <lineage>
        <taxon>Eukaryota</taxon>
        <taxon>Metazoa</taxon>
        <taxon>Ecdysozoa</taxon>
        <taxon>Nematoda</taxon>
        <taxon>Enoplea</taxon>
        <taxon>Dorylaimia</taxon>
        <taxon>Dioctophymatida</taxon>
        <taxon>Dioctophymatoidea</taxon>
        <taxon>Soboliphymatidae</taxon>
        <taxon>Soboliphyme</taxon>
    </lineage>
</organism>
<accession>A0A183ITK6</accession>
<evidence type="ECO:0000313" key="6">
    <source>
        <dbReference type="WBParaSite" id="SBAD_0000721801-mRNA-1"/>
    </source>
</evidence>
<dbReference type="GO" id="GO:0016491">
    <property type="term" value="F:oxidoreductase activity"/>
    <property type="evidence" value="ECO:0007669"/>
    <property type="project" value="InterPro"/>
</dbReference>
<dbReference type="InterPro" id="IPR044554">
    <property type="entry name" value="ANAPC2"/>
</dbReference>
<dbReference type="GO" id="GO:0070979">
    <property type="term" value="P:protein K11-linked ubiquitination"/>
    <property type="evidence" value="ECO:0007669"/>
    <property type="project" value="TreeGrafter"/>
</dbReference>
<evidence type="ECO:0000313" key="4">
    <source>
        <dbReference type="EMBL" id="VDP11274.1"/>
    </source>
</evidence>
<name>A0A183ITK6_9BILA</name>
<sequence>MCYLELLKLRFGENELRNCEVMLKDVKDSNRINNLVTKTIEEDESLSKAPVNISALIISSQFWPNVKQERMMLPVEVEQSLQQFNKLYEKLKASRTLEWHTSAGLVDVELEMGGKATLIVFRSEARRHDGNSSLCFLLEVMPITTCQLFHKLIGFNMFGLFQWQRQDGNERLHYIYIYIYIM</sequence>
<evidence type="ECO:0000256" key="1">
    <source>
        <dbReference type="PROSITE-ProRule" id="PRU00330"/>
    </source>
</evidence>
<dbReference type="PROSITE" id="PS00687">
    <property type="entry name" value="ALDEHYDE_DEHYDR_GLU"/>
    <property type="match status" value="1"/>
</dbReference>
<dbReference type="GO" id="GO:0006511">
    <property type="term" value="P:ubiquitin-dependent protein catabolic process"/>
    <property type="evidence" value="ECO:0007669"/>
    <property type="project" value="InterPro"/>
</dbReference>
<dbReference type="PANTHER" id="PTHR45957">
    <property type="entry name" value="ANAPHASE-PROMOTING COMPLEX SUBUNIT 2"/>
    <property type="match status" value="1"/>
</dbReference>
<dbReference type="GO" id="GO:0031625">
    <property type="term" value="F:ubiquitin protein ligase binding"/>
    <property type="evidence" value="ECO:0007669"/>
    <property type="project" value="InterPro"/>
</dbReference>
<dbReference type="EMBL" id="UZAM01010187">
    <property type="protein sequence ID" value="VDP11274.1"/>
    <property type="molecule type" value="Genomic_DNA"/>
</dbReference>
<dbReference type="OrthoDB" id="5581181at2759"/>
<comment type="similarity">
    <text evidence="1">Belongs to the cullin family.</text>
</comment>
<proteinExistence type="inferred from homology"/>
<reference evidence="6" key="1">
    <citation type="submission" date="2016-06" db="UniProtKB">
        <authorList>
            <consortium name="WormBaseParasite"/>
        </authorList>
    </citation>
    <scope>IDENTIFICATION</scope>
</reference>
<dbReference type="SMART" id="SM00182">
    <property type="entry name" value="CULLIN"/>
    <property type="match status" value="1"/>
</dbReference>
<evidence type="ECO:0000256" key="2">
    <source>
        <dbReference type="PROSITE-ProRule" id="PRU10007"/>
    </source>
</evidence>
<dbReference type="GO" id="GO:0007091">
    <property type="term" value="P:metaphase/anaphase transition of mitotic cell cycle"/>
    <property type="evidence" value="ECO:0007669"/>
    <property type="project" value="TreeGrafter"/>
</dbReference>
<evidence type="ECO:0000259" key="3">
    <source>
        <dbReference type="PROSITE" id="PS50069"/>
    </source>
</evidence>
<dbReference type="SUPFAM" id="SSF75632">
    <property type="entry name" value="Cullin homology domain"/>
    <property type="match status" value="1"/>
</dbReference>
<dbReference type="PROSITE" id="PS50069">
    <property type="entry name" value="CULLIN_2"/>
    <property type="match status" value="1"/>
</dbReference>
<evidence type="ECO:0000313" key="5">
    <source>
        <dbReference type="Proteomes" id="UP000270296"/>
    </source>
</evidence>
<reference evidence="4 5" key="2">
    <citation type="submission" date="2018-11" db="EMBL/GenBank/DDBJ databases">
        <authorList>
            <consortium name="Pathogen Informatics"/>
        </authorList>
    </citation>
    <scope>NUCLEOTIDE SEQUENCE [LARGE SCALE GENOMIC DNA]</scope>
</reference>
<dbReference type="Pfam" id="PF26557">
    <property type="entry name" value="Cullin_AB"/>
    <property type="match status" value="1"/>
</dbReference>
<dbReference type="InterPro" id="IPR059120">
    <property type="entry name" value="Cullin-like_AB"/>
</dbReference>
<protein>
    <submittedName>
        <fullName evidence="6">CULLIN_2 domain-containing protein</fullName>
    </submittedName>
</protein>
<dbReference type="Gene3D" id="3.30.230.130">
    <property type="entry name" value="Cullin, Chain C, Domain 2"/>
    <property type="match status" value="1"/>
</dbReference>